<dbReference type="RefSeq" id="WP_344441178.1">
    <property type="nucleotide sequence ID" value="NZ_BAAALF010000029.1"/>
</dbReference>
<feature type="signal peptide" evidence="1">
    <location>
        <begin position="1"/>
        <end position="26"/>
    </location>
</feature>
<name>A0ABN1W2E3_9ACTN</name>
<accession>A0ABN1W2E3</accession>
<keyword evidence="1" id="KW-0732">Signal</keyword>
<dbReference type="Proteomes" id="UP001500037">
    <property type="component" value="Unassembled WGS sequence"/>
</dbReference>
<sequence>MNRTVKWALVLVAAAGMAGLPGIASAHSPSNGGLVVIGDDNQIAGNDIFNAGHDNTVGSHNGSNAGVGMGAVASAEEETGHGGGVVIGDRNQLAGDDLFNAANDNTVGSWDGNSSMVGAASATNGTMNGLVDL</sequence>
<comment type="caution">
    <text evidence="2">The sequence shown here is derived from an EMBL/GenBank/DDBJ whole genome shotgun (WGS) entry which is preliminary data.</text>
</comment>
<organism evidence="2 3">
    <name type="scientific">Kitasatospora nipponensis</name>
    <dbReference type="NCBI Taxonomy" id="258049"/>
    <lineage>
        <taxon>Bacteria</taxon>
        <taxon>Bacillati</taxon>
        <taxon>Actinomycetota</taxon>
        <taxon>Actinomycetes</taxon>
        <taxon>Kitasatosporales</taxon>
        <taxon>Streptomycetaceae</taxon>
        <taxon>Kitasatospora</taxon>
    </lineage>
</organism>
<feature type="chain" id="PRO_5046336067" description="Small secreted domain DUF320" evidence="1">
    <location>
        <begin position="27"/>
        <end position="133"/>
    </location>
</feature>
<dbReference type="EMBL" id="BAAALF010000029">
    <property type="protein sequence ID" value="GAA1231573.1"/>
    <property type="molecule type" value="Genomic_DNA"/>
</dbReference>
<protein>
    <recommendedName>
        <fullName evidence="4">Small secreted domain DUF320</fullName>
    </recommendedName>
</protein>
<reference evidence="2 3" key="1">
    <citation type="journal article" date="2019" name="Int. J. Syst. Evol. Microbiol.">
        <title>The Global Catalogue of Microorganisms (GCM) 10K type strain sequencing project: providing services to taxonomists for standard genome sequencing and annotation.</title>
        <authorList>
            <consortium name="The Broad Institute Genomics Platform"/>
            <consortium name="The Broad Institute Genome Sequencing Center for Infectious Disease"/>
            <person name="Wu L."/>
            <person name="Ma J."/>
        </authorList>
    </citation>
    <scope>NUCLEOTIDE SEQUENCE [LARGE SCALE GENOMIC DNA]</scope>
    <source>
        <strain evidence="2 3">JCM 13004</strain>
    </source>
</reference>
<proteinExistence type="predicted"/>
<evidence type="ECO:0008006" key="4">
    <source>
        <dbReference type="Google" id="ProtNLM"/>
    </source>
</evidence>
<gene>
    <name evidence="2" type="ORF">GCM10009665_22290</name>
</gene>
<evidence type="ECO:0000313" key="3">
    <source>
        <dbReference type="Proteomes" id="UP001500037"/>
    </source>
</evidence>
<evidence type="ECO:0000313" key="2">
    <source>
        <dbReference type="EMBL" id="GAA1231573.1"/>
    </source>
</evidence>
<keyword evidence="3" id="KW-1185">Reference proteome</keyword>
<evidence type="ECO:0000256" key="1">
    <source>
        <dbReference type="SAM" id="SignalP"/>
    </source>
</evidence>